<proteinExistence type="inferred from homology"/>
<evidence type="ECO:0000256" key="1">
    <source>
        <dbReference type="ARBA" id="ARBA00001966"/>
    </source>
</evidence>
<dbReference type="SFLD" id="SFLDS00029">
    <property type="entry name" value="Radical_SAM"/>
    <property type="match status" value="1"/>
</dbReference>
<dbReference type="InterPro" id="IPR002048">
    <property type="entry name" value="EF_hand_dom"/>
</dbReference>
<evidence type="ECO:0000256" key="2">
    <source>
        <dbReference type="ARBA" id="ARBA00022691"/>
    </source>
</evidence>
<dbReference type="InterPro" id="IPR023867">
    <property type="entry name" value="Sulphatase_maturase_rSAM"/>
</dbReference>
<gene>
    <name evidence="9" type="primary">darE</name>
    <name evidence="9" type="ORF">WFP14_06525</name>
</gene>
<evidence type="ECO:0000259" key="7">
    <source>
        <dbReference type="PROSITE" id="PS50222"/>
    </source>
</evidence>
<keyword evidence="3" id="KW-0479">Metal-binding</keyword>
<dbReference type="SUPFAM" id="SSF102114">
    <property type="entry name" value="Radical SAM enzymes"/>
    <property type="match status" value="1"/>
</dbReference>
<dbReference type="PANTHER" id="PTHR43273">
    <property type="entry name" value="ANAEROBIC SULFATASE-MATURATING ENZYME HOMOLOG ASLB-RELATED"/>
    <property type="match status" value="1"/>
</dbReference>
<dbReference type="SFLD" id="SFLDG01067">
    <property type="entry name" value="SPASM/twitch_domain_containing"/>
    <property type="match status" value="1"/>
</dbReference>
<dbReference type="Pfam" id="PF13186">
    <property type="entry name" value="SPASM"/>
    <property type="match status" value="1"/>
</dbReference>
<evidence type="ECO:0000313" key="10">
    <source>
        <dbReference type="Proteomes" id="UP001629523"/>
    </source>
</evidence>
<dbReference type="NCBIfam" id="TIGR04085">
    <property type="entry name" value="rSAM_more_4Fe4S"/>
    <property type="match status" value="1"/>
</dbReference>
<organism evidence="9 10">
    <name type="scientific">Yersinia proxima</name>
    <dbReference type="NCBI Taxonomy" id="2890316"/>
    <lineage>
        <taxon>Bacteria</taxon>
        <taxon>Pseudomonadati</taxon>
        <taxon>Pseudomonadota</taxon>
        <taxon>Gammaproteobacteria</taxon>
        <taxon>Enterobacterales</taxon>
        <taxon>Yersiniaceae</taxon>
        <taxon>Yersinia</taxon>
    </lineage>
</organism>
<dbReference type="CDD" id="cd01335">
    <property type="entry name" value="Radical_SAM"/>
    <property type="match status" value="1"/>
</dbReference>
<dbReference type="Pfam" id="PF04055">
    <property type="entry name" value="Radical_SAM"/>
    <property type="match status" value="1"/>
</dbReference>
<evidence type="ECO:0000259" key="8">
    <source>
        <dbReference type="PROSITE" id="PS51918"/>
    </source>
</evidence>
<evidence type="ECO:0000256" key="6">
    <source>
        <dbReference type="ARBA" id="ARBA00023601"/>
    </source>
</evidence>
<keyword evidence="4" id="KW-0408">Iron</keyword>
<sequence>MDNMILVKYIDCIKIKEIDLKKLEKLDTCEYRILSSYLIGKIPAQKLLDSNELDIFNEEIKKSISVKKIQAKKLVVVLKATRLCNLRCTYCHSWAEGPNQTLSFHTLVHTVRQILAIPNVNRFEFVWHGGEITLLKPAFFKKLIWLQQQFKRPEQYITNTMQSNVVNISDEWLIFIKGIGMNVGISLDGVPAVNDRRRVDYRGRKTSDRIAKGIKKLREYNIPYGALIVVDREVYQTDMKEMLDYFISIELTHIEFLNIVPDNRLLKGQYVGDGFISYAEFIQFLSELFTLWVNGYQGKIHIAVFDDFIRVLKNAKNKPAACYWSGNCSQEIITVEPNGDISPCDKYVGDKGSIYGSLLDTDLADLLTHSSHNQQAINEEKAATEKMHNCEWFSICHGGCPHDRVINRRHTEGYNDTCCGTGKLLATIQQYLVSSDRNQIIVT</sequence>
<dbReference type="Gene3D" id="3.20.20.70">
    <property type="entry name" value="Aldolase class I"/>
    <property type="match status" value="1"/>
</dbReference>
<dbReference type="PANTHER" id="PTHR43273:SF3">
    <property type="entry name" value="ANAEROBIC SULFATASE-MATURATING ENZYME HOMOLOG ASLB-RELATED"/>
    <property type="match status" value="1"/>
</dbReference>
<comment type="similarity">
    <text evidence="6">Belongs to the radical SAM superfamily. Anaerobic sulfatase-maturating enzyme family.</text>
</comment>
<feature type="domain" description="Radical SAM core" evidence="8">
    <location>
        <begin position="70"/>
        <end position="294"/>
    </location>
</feature>
<dbReference type="InterPro" id="IPR007197">
    <property type="entry name" value="rSAM"/>
</dbReference>
<dbReference type="InterPro" id="IPR013785">
    <property type="entry name" value="Aldolase_TIM"/>
</dbReference>
<feature type="domain" description="EF-hand" evidence="7">
    <location>
        <begin position="272"/>
        <end position="291"/>
    </location>
</feature>
<evidence type="ECO:0000256" key="3">
    <source>
        <dbReference type="ARBA" id="ARBA00022723"/>
    </source>
</evidence>
<dbReference type="InterPro" id="IPR058240">
    <property type="entry name" value="rSAM_sf"/>
</dbReference>
<dbReference type="InterPro" id="IPR023885">
    <property type="entry name" value="4Fe4S-binding_SPASM_dom"/>
</dbReference>
<dbReference type="PROSITE" id="PS50222">
    <property type="entry name" value="EF_HAND_2"/>
    <property type="match status" value="1"/>
</dbReference>
<protein>
    <submittedName>
        <fullName evidence="9">Darobactin maturation radical SAM/SPASM protein DarE</fullName>
    </submittedName>
</protein>
<dbReference type="RefSeq" id="WP_227727236.1">
    <property type="nucleotide sequence ID" value="NZ_CABHYW010000017.1"/>
</dbReference>
<keyword evidence="10" id="KW-1185">Reference proteome</keyword>
<keyword evidence="2" id="KW-0949">S-adenosyl-L-methionine</keyword>
<dbReference type="SFLD" id="SFLDG01386">
    <property type="entry name" value="main_SPASM_domain-containing"/>
    <property type="match status" value="1"/>
</dbReference>
<dbReference type="SFLD" id="SFLDG01072">
    <property type="entry name" value="dehydrogenase_like"/>
    <property type="match status" value="1"/>
</dbReference>
<comment type="caution">
    <text evidence="9">The sequence shown here is derived from an EMBL/GenBank/DDBJ whole genome shotgun (WGS) entry which is preliminary data.</text>
</comment>
<dbReference type="Proteomes" id="UP001629523">
    <property type="component" value="Unassembled WGS sequence"/>
</dbReference>
<comment type="cofactor">
    <cofactor evidence="1">
        <name>[4Fe-4S] cluster</name>
        <dbReference type="ChEBI" id="CHEBI:49883"/>
    </cofactor>
</comment>
<accession>A0ABW9EVW9</accession>
<dbReference type="PROSITE" id="PS51918">
    <property type="entry name" value="RADICAL_SAM"/>
    <property type="match status" value="1"/>
</dbReference>
<name>A0ABW9EVW9_9GAMM</name>
<reference evidence="9 10" key="1">
    <citation type="journal article" date="2024" name="Infect. Genet. Evol.">
        <title>Characteristics and comparative genome analysis of Yersinia enterocolitica and related species associated with human infections in Switzerland 2019-2023.</title>
        <authorList>
            <person name="Stevens M.J.A."/>
            <person name="Horlbog J.A."/>
            <person name="Diethelm A."/>
            <person name="Stephan R."/>
            <person name="Nuesch-Inderbinen M."/>
        </authorList>
    </citation>
    <scope>NUCLEOTIDE SEQUENCE [LARGE SCALE GENOMIC DNA]</scope>
    <source>
        <strain evidence="9 10">N20-0302</strain>
    </source>
</reference>
<dbReference type="NCBIfam" id="NF038005">
    <property type="entry name" value="rSAM_mat_DarE"/>
    <property type="match status" value="1"/>
</dbReference>
<keyword evidence="5" id="KW-0411">Iron-sulfur</keyword>
<dbReference type="EMBL" id="JBBEST010000001">
    <property type="protein sequence ID" value="MFM1346207.1"/>
    <property type="molecule type" value="Genomic_DNA"/>
</dbReference>
<evidence type="ECO:0000256" key="4">
    <source>
        <dbReference type="ARBA" id="ARBA00023004"/>
    </source>
</evidence>
<evidence type="ECO:0000256" key="5">
    <source>
        <dbReference type="ARBA" id="ARBA00023014"/>
    </source>
</evidence>
<evidence type="ECO:0000313" key="9">
    <source>
        <dbReference type="EMBL" id="MFM1346207.1"/>
    </source>
</evidence>